<dbReference type="PROSITE" id="PS00463">
    <property type="entry name" value="ZN2_CY6_FUNGAL_1"/>
    <property type="match status" value="1"/>
</dbReference>
<dbReference type="PANTHER" id="PTHR47338:SF20">
    <property type="entry name" value="ZN(II)2CYS6 TRANSCRIPTION FACTOR (EUROFUNG)"/>
    <property type="match status" value="1"/>
</dbReference>
<dbReference type="Pfam" id="PF00172">
    <property type="entry name" value="Zn_clus"/>
    <property type="match status" value="1"/>
</dbReference>
<keyword evidence="3" id="KW-0805">Transcription regulation</keyword>
<evidence type="ECO:0000256" key="6">
    <source>
        <dbReference type="ARBA" id="ARBA00023242"/>
    </source>
</evidence>
<dbReference type="Proteomes" id="UP001201262">
    <property type="component" value="Unassembled WGS sequence"/>
</dbReference>
<comment type="caution">
    <text evidence="8">The sequence shown here is derived from an EMBL/GenBank/DDBJ whole genome shotgun (WGS) entry which is preliminary data.</text>
</comment>
<name>A0AAD4KTB3_9EURO</name>
<feature type="domain" description="Zn(2)-C6 fungal-type" evidence="7">
    <location>
        <begin position="22"/>
        <end position="52"/>
    </location>
</feature>
<evidence type="ECO:0000256" key="4">
    <source>
        <dbReference type="ARBA" id="ARBA00023125"/>
    </source>
</evidence>
<dbReference type="SUPFAM" id="SSF57701">
    <property type="entry name" value="Zn2/Cys6 DNA-binding domain"/>
    <property type="match status" value="1"/>
</dbReference>
<dbReference type="EMBL" id="JAJTJA010000005">
    <property type="protein sequence ID" value="KAH8698843.1"/>
    <property type="molecule type" value="Genomic_DNA"/>
</dbReference>
<dbReference type="CDD" id="cd12148">
    <property type="entry name" value="fungal_TF_MHR"/>
    <property type="match status" value="1"/>
</dbReference>
<dbReference type="InterPro" id="IPR036864">
    <property type="entry name" value="Zn2-C6_fun-type_DNA-bd_sf"/>
</dbReference>
<keyword evidence="2" id="KW-0479">Metal-binding</keyword>
<dbReference type="GeneID" id="70242886"/>
<proteinExistence type="predicted"/>
<dbReference type="GO" id="GO:0003677">
    <property type="term" value="F:DNA binding"/>
    <property type="evidence" value="ECO:0007669"/>
    <property type="project" value="UniProtKB-KW"/>
</dbReference>
<dbReference type="InterPro" id="IPR007219">
    <property type="entry name" value="XnlR_reg_dom"/>
</dbReference>
<keyword evidence="9" id="KW-1185">Reference proteome</keyword>
<dbReference type="PANTHER" id="PTHR47338">
    <property type="entry name" value="ZN(II)2CYS6 TRANSCRIPTION FACTOR (EUROFUNG)-RELATED"/>
    <property type="match status" value="1"/>
</dbReference>
<dbReference type="GO" id="GO:0008270">
    <property type="term" value="F:zinc ion binding"/>
    <property type="evidence" value="ECO:0007669"/>
    <property type="project" value="InterPro"/>
</dbReference>
<evidence type="ECO:0000256" key="3">
    <source>
        <dbReference type="ARBA" id="ARBA00023015"/>
    </source>
</evidence>
<gene>
    <name evidence="8" type="ORF">BGW36DRAFT_318480</name>
</gene>
<dbReference type="SMART" id="SM00906">
    <property type="entry name" value="Fungal_trans"/>
    <property type="match status" value="1"/>
</dbReference>
<keyword evidence="4" id="KW-0238">DNA-binding</keyword>
<accession>A0AAD4KTB3</accession>
<comment type="subcellular location">
    <subcellularLocation>
        <location evidence="1">Nucleus</location>
    </subcellularLocation>
</comment>
<dbReference type="PROSITE" id="PS50048">
    <property type="entry name" value="ZN2_CY6_FUNGAL_2"/>
    <property type="match status" value="1"/>
</dbReference>
<organism evidence="8 9">
    <name type="scientific">Talaromyces proteolyticus</name>
    <dbReference type="NCBI Taxonomy" id="1131652"/>
    <lineage>
        <taxon>Eukaryota</taxon>
        <taxon>Fungi</taxon>
        <taxon>Dikarya</taxon>
        <taxon>Ascomycota</taxon>
        <taxon>Pezizomycotina</taxon>
        <taxon>Eurotiomycetes</taxon>
        <taxon>Eurotiomycetidae</taxon>
        <taxon>Eurotiales</taxon>
        <taxon>Trichocomaceae</taxon>
        <taxon>Talaromyces</taxon>
        <taxon>Talaromyces sect. Bacilispori</taxon>
    </lineage>
</organism>
<protein>
    <recommendedName>
        <fullName evidence="7">Zn(2)-C6 fungal-type domain-containing protein</fullName>
    </recommendedName>
</protein>
<dbReference type="InterPro" id="IPR001138">
    <property type="entry name" value="Zn2Cys6_DnaBD"/>
</dbReference>
<dbReference type="Pfam" id="PF04082">
    <property type="entry name" value="Fungal_trans"/>
    <property type="match status" value="1"/>
</dbReference>
<evidence type="ECO:0000256" key="1">
    <source>
        <dbReference type="ARBA" id="ARBA00004123"/>
    </source>
</evidence>
<dbReference type="SMART" id="SM00066">
    <property type="entry name" value="GAL4"/>
    <property type="match status" value="1"/>
</dbReference>
<dbReference type="GO" id="GO:0006351">
    <property type="term" value="P:DNA-templated transcription"/>
    <property type="evidence" value="ECO:0007669"/>
    <property type="project" value="InterPro"/>
</dbReference>
<dbReference type="CDD" id="cd00067">
    <property type="entry name" value="GAL4"/>
    <property type="match status" value="1"/>
</dbReference>
<keyword evidence="6" id="KW-0539">Nucleus</keyword>
<keyword evidence="5" id="KW-0804">Transcription</keyword>
<dbReference type="RefSeq" id="XP_046073307.1">
    <property type="nucleotide sequence ID" value="XM_046212599.1"/>
</dbReference>
<sequence length="572" mass="62987">MDNPYLDAHHDSDMPGARATQACLPCRHKKRRCDKALPSCTLCSRLKRSCAYPDGASSESVLFLRQRVQELEEQLGAALASQTPATSSASSSSISNIHSNNIDPALSSPGATPPQQLHNHHYQHNIAWVLPAPSPAAPFISQFFLDAEAFENARPAFPKPTILIPAEARLILGGVAGIQTLLDVFFSTIHVWFPFISKSRLCKQTADPASLPADTILLFLAMHLLCHNPRDDVHIGGVSLYATVKQLLVVVESNGLLTLNMMQAAILIALYEICHAMYPAAYLSTGHCARLGYSVGLHDRRAPRVFPKLTTWGGNEELRRAWYAVMILDRYVNIGSRKHPLASGDFDSNGSLPADDQAWDRGDVEATQPMFITSSTPIKVGGFSRSCQAAHLLGRVLEHRDDEEMQGAFRFSSAMQIHSTLESLTGTMAIGTRATPEQLSTAFGLLASARFTLYDPYSCTGSNHGRATVEEIQMQSISLDGLKNTASDVLQYLQHLHSYVKPDLTRASPLLCDSIYQAATTFLWLQQENGDPQATMGLITLTDILQEWSARWNLAWEYLKLLDVARQRMAET</sequence>
<dbReference type="GO" id="GO:0000981">
    <property type="term" value="F:DNA-binding transcription factor activity, RNA polymerase II-specific"/>
    <property type="evidence" value="ECO:0007669"/>
    <property type="project" value="InterPro"/>
</dbReference>
<reference evidence="8" key="1">
    <citation type="submission" date="2021-12" db="EMBL/GenBank/DDBJ databases">
        <title>Convergent genome expansion in fungi linked to evolution of root-endophyte symbiosis.</title>
        <authorList>
            <consortium name="DOE Joint Genome Institute"/>
            <person name="Ke Y.-H."/>
            <person name="Bonito G."/>
            <person name="Liao H.-L."/>
            <person name="Looney B."/>
            <person name="Rojas-Flechas A."/>
            <person name="Nash J."/>
            <person name="Hameed K."/>
            <person name="Schadt C."/>
            <person name="Martin F."/>
            <person name="Crous P.W."/>
            <person name="Miettinen O."/>
            <person name="Magnuson J.K."/>
            <person name="Labbe J."/>
            <person name="Jacobson D."/>
            <person name="Doktycz M.J."/>
            <person name="Veneault-Fourrey C."/>
            <person name="Kuo A."/>
            <person name="Mondo S."/>
            <person name="Calhoun S."/>
            <person name="Riley R."/>
            <person name="Ohm R."/>
            <person name="LaButti K."/>
            <person name="Andreopoulos B."/>
            <person name="Pangilinan J."/>
            <person name="Nolan M."/>
            <person name="Tritt A."/>
            <person name="Clum A."/>
            <person name="Lipzen A."/>
            <person name="Daum C."/>
            <person name="Barry K."/>
            <person name="Grigoriev I.V."/>
            <person name="Vilgalys R."/>
        </authorList>
    </citation>
    <scope>NUCLEOTIDE SEQUENCE</scope>
    <source>
        <strain evidence="8">PMI_201</strain>
    </source>
</reference>
<evidence type="ECO:0000256" key="5">
    <source>
        <dbReference type="ARBA" id="ARBA00023163"/>
    </source>
</evidence>
<dbReference type="Gene3D" id="4.10.240.10">
    <property type="entry name" value="Zn(2)-C6 fungal-type DNA-binding domain"/>
    <property type="match status" value="1"/>
</dbReference>
<evidence type="ECO:0000313" key="9">
    <source>
        <dbReference type="Proteomes" id="UP001201262"/>
    </source>
</evidence>
<evidence type="ECO:0000313" key="8">
    <source>
        <dbReference type="EMBL" id="KAH8698843.1"/>
    </source>
</evidence>
<dbReference type="InterPro" id="IPR050815">
    <property type="entry name" value="TF_fung"/>
</dbReference>
<dbReference type="AlphaFoldDB" id="A0AAD4KTB3"/>
<dbReference type="GO" id="GO:0005634">
    <property type="term" value="C:nucleus"/>
    <property type="evidence" value="ECO:0007669"/>
    <property type="project" value="UniProtKB-SubCell"/>
</dbReference>
<evidence type="ECO:0000256" key="2">
    <source>
        <dbReference type="ARBA" id="ARBA00022723"/>
    </source>
</evidence>
<evidence type="ECO:0000259" key="7">
    <source>
        <dbReference type="PROSITE" id="PS50048"/>
    </source>
</evidence>